<dbReference type="InterPro" id="IPR055170">
    <property type="entry name" value="GFO_IDH_MocA-like_dom"/>
</dbReference>
<dbReference type="RefSeq" id="WP_177678140.1">
    <property type="nucleotide sequence ID" value="NZ_JACRSU010000003.1"/>
</dbReference>
<dbReference type="InterPro" id="IPR050463">
    <property type="entry name" value="Gfo/Idh/MocA_oxidrdct_glycsds"/>
</dbReference>
<dbReference type="Pfam" id="PF01408">
    <property type="entry name" value="GFO_IDH_MocA"/>
    <property type="match status" value="1"/>
</dbReference>
<dbReference type="Gene3D" id="3.30.360.10">
    <property type="entry name" value="Dihydrodipicolinate Reductase, domain 2"/>
    <property type="match status" value="1"/>
</dbReference>
<dbReference type="GO" id="GO:0000166">
    <property type="term" value="F:nucleotide binding"/>
    <property type="evidence" value="ECO:0007669"/>
    <property type="project" value="InterPro"/>
</dbReference>
<keyword evidence="1" id="KW-0560">Oxidoreductase</keyword>
<gene>
    <name evidence="4" type="ORF">H8698_08335</name>
</gene>
<comment type="caution">
    <text evidence="4">The sequence shown here is derived from an EMBL/GenBank/DDBJ whole genome shotgun (WGS) entry which is preliminary data.</text>
</comment>
<proteinExistence type="predicted"/>
<dbReference type="Proteomes" id="UP000611762">
    <property type="component" value="Unassembled WGS sequence"/>
</dbReference>
<dbReference type="GO" id="GO:0016491">
    <property type="term" value="F:oxidoreductase activity"/>
    <property type="evidence" value="ECO:0007669"/>
    <property type="project" value="UniProtKB-KW"/>
</dbReference>
<dbReference type="PANTHER" id="PTHR43818">
    <property type="entry name" value="BCDNA.GH03377"/>
    <property type="match status" value="1"/>
</dbReference>
<dbReference type="AlphaFoldDB" id="A0A926HUV8"/>
<dbReference type="InterPro" id="IPR036291">
    <property type="entry name" value="NAD(P)-bd_dom_sf"/>
</dbReference>
<keyword evidence="5" id="KW-1185">Reference proteome</keyword>
<dbReference type="PANTHER" id="PTHR43818:SF11">
    <property type="entry name" value="BCDNA.GH03377"/>
    <property type="match status" value="1"/>
</dbReference>
<dbReference type="Gene3D" id="3.40.50.720">
    <property type="entry name" value="NAD(P)-binding Rossmann-like Domain"/>
    <property type="match status" value="1"/>
</dbReference>
<dbReference type="SUPFAM" id="SSF51735">
    <property type="entry name" value="NAD(P)-binding Rossmann-fold domains"/>
    <property type="match status" value="1"/>
</dbReference>
<dbReference type="Pfam" id="PF22725">
    <property type="entry name" value="GFO_IDH_MocA_C3"/>
    <property type="match status" value="1"/>
</dbReference>
<evidence type="ECO:0000313" key="4">
    <source>
        <dbReference type="EMBL" id="MBC8540977.1"/>
    </source>
</evidence>
<evidence type="ECO:0000313" key="5">
    <source>
        <dbReference type="Proteomes" id="UP000611762"/>
    </source>
</evidence>
<evidence type="ECO:0000259" key="3">
    <source>
        <dbReference type="Pfam" id="PF22725"/>
    </source>
</evidence>
<feature type="domain" description="GFO/IDH/MocA-like oxidoreductase" evidence="3">
    <location>
        <begin position="155"/>
        <end position="297"/>
    </location>
</feature>
<reference evidence="4" key="1">
    <citation type="submission" date="2020-08" db="EMBL/GenBank/DDBJ databases">
        <title>Genome public.</title>
        <authorList>
            <person name="Liu C."/>
            <person name="Sun Q."/>
        </authorList>
    </citation>
    <scope>NUCLEOTIDE SEQUENCE</scope>
    <source>
        <strain evidence="4">H8</strain>
    </source>
</reference>
<protein>
    <submittedName>
        <fullName evidence="4">Gfo/Idh/MocA family oxidoreductase</fullName>
    </submittedName>
</protein>
<name>A0A926HUV8_9FIRM</name>
<dbReference type="EMBL" id="JACRSU010000003">
    <property type="protein sequence ID" value="MBC8540977.1"/>
    <property type="molecule type" value="Genomic_DNA"/>
</dbReference>
<dbReference type="InterPro" id="IPR000683">
    <property type="entry name" value="Gfo/Idh/MocA-like_OxRdtase_N"/>
</dbReference>
<accession>A0A926HUV8</accession>
<evidence type="ECO:0000256" key="1">
    <source>
        <dbReference type="ARBA" id="ARBA00023002"/>
    </source>
</evidence>
<sequence length="393" mass="42590">MAGENLDAFKNTASGNKEIDASKKVKVGIIGTGWIAGAHIQQYLQMPDVEIIAGADLIPGKAEAFFKENGVTGARCYPDHVSMLDAEPELDAVSICTYNKTHAECAIYALKKGVNVLLEKPMCVTTEEALEIMKAEKESGKIISIGFQPRLDPNMQKIKAIVDSGVLGKIYYIQTGGGRRHGIPTPFGTTFIQEDTGVIGAMGDIGCYSLDMVLNAIGYPKPLTVTGYTSNFFGKDPHYFEMDGKPAEYADLFGVEDFAAGFVRLEGGIILDFRIAWAMHLDTPGDTIIMGSKASLRIPSTECWNGELDKPMVIYTEVAGSQLETVVPKIFVDPNDPTQSCFYKKVRSFLDAVKEGGKAPVPTSQILYNQAIIDGIVKSAKIGKEIAIELPEV</sequence>
<dbReference type="SUPFAM" id="SSF55347">
    <property type="entry name" value="Glyceraldehyde-3-phosphate dehydrogenase-like, C-terminal domain"/>
    <property type="match status" value="1"/>
</dbReference>
<organism evidence="4 5">
    <name type="scientific">Congzhengia minquanensis</name>
    <dbReference type="NCBI Taxonomy" id="2763657"/>
    <lineage>
        <taxon>Bacteria</taxon>
        <taxon>Bacillati</taxon>
        <taxon>Bacillota</taxon>
        <taxon>Clostridia</taxon>
        <taxon>Eubacteriales</taxon>
        <taxon>Oscillospiraceae</taxon>
        <taxon>Congzhengia</taxon>
    </lineage>
</organism>
<evidence type="ECO:0000259" key="2">
    <source>
        <dbReference type="Pfam" id="PF01408"/>
    </source>
</evidence>
<feature type="domain" description="Gfo/Idh/MocA-like oxidoreductase N-terminal" evidence="2">
    <location>
        <begin position="25"/>
        <end position="147"/>
    </location>
</feature>